<proteinExistence type="predicted"/>
<feature type="domain" description="NACHT" evidence="3">
    <location>
        <begin position="339"/>
        <end position="487"/>
    </location>
</feature>
<dbReference type="SUPFAM" id="SSF48403">
    <property type="entry name" value="Ankyrin repeat"/>
    <property type="match status" value="1"/>
</dbReference>
<dbReference type="SMART" id="SM00248">
    <property type="entry name" value="ANK"/>
    <property type="match status" value="5"/>
</dbReference>
<gene>
    <name evidence="4" type="ORF">B0J12DRAFT_680137</name>
</gene>
<dbReference type="Pfam" id="PF12796">
    <property type="entry name" value="Ank_2"/>
    <property type="match status" value="1"/>
</dbReference>
<sequence>MEFSSSKQNESIRHRLSVRLNRFRRKFQHRSNEPSAQSPQKSSADPNIVGAGARPSQLEQHSTNRSSVDNDVSNANGSSDLWSAAYREAVDSFGKDIDVAILMGSNAAQLLKELEEIDEEATQESVFLRGVAYLRSIQVPLERFKLALDLASPLTSLDPTATTVFGVVRSVTAIAISFATADLEFAKQIGDMLEQISYIDDCDTLGQRANKADIHKALVSVYRKILEFYQAAHEILTRRGRKLIMKMILETDRLPNIVQDFLRHADTLRKLIEKATLEIVQDIKTMLYDREIARWLDSGKLNLQSRYHARLQDLRTDEACEILLTHSNFIDWYRASNSEWLVILGPMGCGKTVAMAFLVDELIRRNEHQLPRPKVCYYYCRDDETGQAVHIFSTLVLALLEQLSGLKKTFYEWYKENQASGILVPATSTRKLEEFLEMVLETLDRPLFIVIDGLDECDRGSRKNLLQLLGTLSQKTPRLKIVLSSRPEEEILEQLDEAIKIDMSSDAHRDAVIVRHTVERQLSHLPEDVRALVIESLSRLAQGSAIWVKMVVELIEVRKIRALGPMRTFLDHMPLPGQLSKLYITLLSRSSSNDLENEQLATLALKILAVACRPLSIQELAWAVALAAVQHEVTTVAALAQLVDPQRVMSLIHPFITRIDFTDGRKRQVQLVHQSVREFIIWEWPHLQGSATLAAHDQALSRNRIESLEAFILNICINYLLLEEIGSSDLFSEEQVAIDELPQEFDLFDERESFEYDPHCSWEAWEKQMIRYDPTERGFGEFFVYASSHWLKHFGAIETGPLPCLAKIESLCHAGSTRLQNWTSQNCRPDCTIKARFEFDSRLYDPLSITSLYGSDPFLRHILRNSNFEQDKYLRLPAICAAEQILQWGNLSRLRMLFLEGKLSHQLRNLDFFRLVIRRWVDFGARHDNWEVVFDLVDYILDTLVEEQWGNELLCIAARAGCMPMIQCLLNRARHKAELRTELLRGFPSIGQAVLGNHTGVVEYLLREEGFEKHLQYLNSRGENLLHMASGACNPAMFRLLVPHLQKSMNQTDSQGDTALLRVIKSSSDSLHRYESARVLLSYVDVNGNSNIGNGQQDPLQVAVQLGDVEMCRLLICEGNMNPLSALIRRHDGQLVIENKPWTNEEAILQLLRKHATIALTS</sequence>
<keyword evidence="1" id="KW-0677">Repeat</keyword>
<dbReference type="Gene3D" id="1.25.40.20">
    <property type="entry name" value="Ankyrin repeat-containing domain"/>
    <property type="match status" value="1"/>
</dbReference>
<keyword evidence="5" id="KW-1185">Reference proteome</keyword>
<reference evidence="4 5" key="1">
    <citation type="journal article" date="2021" name="Nat. Commun.">
        <title>Genetic determinants of endophytism in the Arabidopsis root mycobiome.</title>
        <authorList>
            <person name="Mesny F."/>
            <person name="Miyauchi S."/>
            <person name="Thiergart T."/>
            <person name="Pickel B."/>
            <person name="Atanasova L."/>
            <person name="Karlsson M."/>
            <person name="Huettel B."/>
            <person name="Barry K.W."/>
            <person name="Haridas S."/>
            <person name="Chen C."/>
            <person name="Bauer D."/>
            <person name="Andreopoulos W."/>
            <person name="Pangilinan J."/>
            <person name="LaButti K."/>
            <person name="Riley R."/>
            <person name="Lipzen A."/>
            <person name="Clum A."/>
            <person name="Drula E."/>
            <person name="Henrissat B."/>
            <person name="Kohler A."/>
            <person name="Grigoriev I.V."/>
            <person name="Martin F.M."/>
            <person name="Hacquard S."/>
        </authorList>
    </citation>
    <scope>NUCLEOTIDE SEQUENCE [LARGE SCALE GENOMIC DNA]</scope>
    <source>
        <strain evidence="4 5">MPI-SDFR-AT-0080</strain>
    </source>
</reference>
<dbReference type="InterPro" id="IPR007111">
    <property type="entry name" value="NACHT_NTPase"/>
</dbReference>
<evidence type="ECO:0000313" key="4">
    <source>
        <dbReference type="EMBL" id="KAH7033991.1"/>
    </source>
</evidence>
<dbReference type="SUPFAM" id="SSF52540">
    <property type="entry name" value="P-loop containing nucleoside triphosphate hydrolases"/>
    <property type="match status" value="1"/>
</dbReference>
<feature type="compositionally biased region" description="Polar residues" evidence="2">
    <location>
        <begin position="33"/>
        <end position="45"/>
    </location>
</feature>
<dbReference type="InterPro" id="IPR002110">
    <property type="entry name" value="Ankyrin_rpt"/>
</dbReference>
<comment type="caution">
    <text evidence="4">The sequence shown here is derived from an EMBL/GenBank/DDBJ whole genome shotgun (WGS) entry which is preliminary data.</text>
</comment>
<accession>A0ABQ8FXP0</accession>
<dbReference type="InterPro" id="IPR056884">
    <property type="entry name" value="NPHP3-like_N"/>
</dbReference>
<dbReference type="PANTHER" id="PTHR10039:SF10">
    <property type="entry name" value="NACHT DOMAIN-CONTAINING PROTEIN"/>
    <property type="match status" value="1"/>
</dbReference>
<dbReference type="PROSITE" id="PS50837">
    <property type="entry name" value="NACHT"/>
    <property type="match status" value="1"/>
</dbReference>
<protein>
    <recommendedName>
        <fullName evidence="3">NACHT domain-containing protein</fullName>
    </recommendedName>
</protein>
<evidence type="ECO:0000256" key="2">
    <source>
        <dbReference type="SAM" id="MobiDB-lite"/>
    </source>
</evidence>
<name>A0ABQ8FXP0_9PEZI</name>
<dbReference type="PANTHER" id="PTHR10039">
    <property type="entry name" value="AMELOGENIN"/>
    <property type="match status" value="1"/>
</dbReference>
<evidence type="ECO:0000259" key="3">
    <source>
        <dbReference type="PROSITE" id="PS50837"/>
    </source>
</evidence>
<dbReference type="Gene3D" id="3.40.50.300">
    <property type="entry name" value="P-loop containing nucleotide triphosphate hydrolases"/>
    <property type="match status" value="1"/>
</dbReference>
<feature type="region of interest" description="Disordered" evidence="2">
    <location>
        <begin position="23"/>
        <end position="74"/>
    </location>
</feature>
<feature type="compositionally biased region" description="Polar residues" evidence="2">
    <location>
        <begin position="57"/>
        <end position="74"/>
    </location>
</feature>
<dbReference type="Proteomes" id="UP000774617">
    <property type="component" value="Unassembled WGS sequence"/>
</dbReference>
<dbReference type="InterPro" id="IPR036770">
    <property type="entry name" value="Ankyrin_rpt-contain_sf"/>
</dbReference>
<dbReference type="InterPro" id="IPR027417">
    <property type="entry name" value="P-loop_NTPase"/>
</dbReference>
<organism evidence="4 5">
    <name type="scientific">Macrophomina phaseolina</name>
    <dbReference type="NCBI Taxonomy" id="35725"/>
    <lineage>
        <taxon>Eukaryota</taxon>
        <taxon>Fungi</taxon>
        <taxon>Dikarya</taxon>
        <taxon>Ascomycota</taxon>
        <taxon>Pezizomycotina</taxon>
        <taxon>Dothideomycetes</taxon>
        <taxon>Dothideomycetes incertae sedis</taxon>
        <taxon>Botryosphaeriales</taxon>
        <taxon>Botryosphaeriaceae</taxon>
        <taxon>Macrophomina</taxon>
    </lineage>
</organism>
<evidence type="ECO:0000313" key="5">
    <source>
        <dbReference type="Proteomes" id="UP000774617"/>
    </source>
</evidence>
<evidence type="ECO:0000256" key="1">
    <source>
        <dbReference type="ARBA" id="ARBA00022737"/>
    </source>
</evidence>
<dbReference type="EMBL" id="JAGTJR010000039">
    <property type="protein sequence ID" value="KAH7033991.1"/>
    <property type="molecule type" value="Genomic_DNA"/>
</dbReference>
<dbReference type="Pfam" id="PF24883">
    <property type="entry name" value="NPHP3_N"/>
    <property type="match status" value="1"/>
</dbReference>